<feature type="domain" description="HTH cro/C1-type" evidence="4">
    <location>
        <begin position="17"/>
        <end position="71"/>
    </location>
</feature>
<dbReference type="PROSITE" id="PS50943">
    <property type="entry name" value="HTH_CROC1"/>
    <property type="match status" value="1"/>
</dbReference>
<dbReference type="InterPro" id="IPR036286">
    <property type="entry name" value="LexA/Signal_pep-like_sf"/>
</dbReference>
<dbReference type="GO" id="GO:0003677">
    <property type="term" value="F:DNA binding"/>
    <property type="evidence" value="ECO:0007669"/>
    <property type="project" value="UniProtKB-KW"/>
</dbReference>
<dbReference type="Gene3D" id="1.10.260.40">
    <property type="entry name" value="lambda repressor-like DNA-binding domains"/>
    <property type="match status" value="1"/>
</dbReference>
<dbReference type="SMART" id="SM00530">
    <property type="entry name" value="HTH_XRE"/>
    <property type="match status" value="1"/>
</dbReference>
<evidence type="ECO:0000259" key="4">
    <source>
        <dbReference type="PROSITE" id="PS50943"/>
    </source>
</evidence>
<dbReference type="CDD" id="cd00093">
    <property type="entry name" value="HTH_XRE"/>
    <property type="match status" value="1"/>
</dbReference>
<keyword evidence="2" id="KW-0238">DNA-binding</keyword>
<dbReference type="AlphaFoldDB" id="A0A521CQM7"/>
<dbReference type="CDD" id="cd06529">
    <property type="entry name" value="S24_LexA-like"/>
    <property type="match status" value="1"/>
</dbReference>
<keyword evidence="6" id="KW-1185">Reference proteome</keyword>
<dbReference type="RefSeq" id="WP_246051345.1">
    <property type="nucleotide sequence ID" value="NZ_FXTM01000014.1"/>
</dbReference>
<protein>
    <submittedName>
        <fullName evidence="5">Repressor LexA</fullName>
    </submittedName>
</protein>
<evidence type="ECO:0000313" key="5">
    <source>
        <dbReference type="EMBL" id="SMO61774.1"/>
    </source>
</evidence>
<dbReference type="InterPro" id="IPR001387">
    <property type="entry name" value="Cro/C1-type_HTH"/>
</dbReference>
<dbReference type="InterPro" id="IPR010982">
    <property type="entry name" value="Lambda_DNA-bd_dom_sf"/>
</dbReference>
<dbReference type="Pfam" id="PF01381">
    <property type="entry name" value="HTH_3"/>
    <property type="match status" value="1"/>
</dbReference>
<dbReference type="Gene3D" id="2.10.109.10">
    <property type="entry name" value="Umud Fragment, subunit A"/>
    <property type="match status" value="1"/>
</dbReference>
<dbReference type="PANTHER" id="PTHR40661">
    <property type="match status" value="1"/>
</dbReference>
<accession>A0A521CQM7</accession>
<keyword evidence="1" id="KW-0805">Transcription regulation</keyword>
<dbReference type="InterPro" id="IPR015927">
    <property type="entry name" value="Peptidase_S24_S26A/B/C"/>
</dbReference>
<dbReference type="EMBL" id="FXTM01000014">
    <property type="protein sequence ID" value="SMO61774.1"/>
    <property type="molecule type" value="Genomic_DNA"/>
</dbReference>
<keyword evidence="3" id="KW-0804">Transcription</keyword>
<dbReference type="PANTHER" id="PTHR40661:SF3">
    <property type="entry name" value="FELS-1 PROPHAGE TRANSCRIPTIONAL REGULATOR"/>
    <property type="match status" value="1"/>
</dbReference>
<dbReference type="SUPFAM" id="SSF47413">
    <property type="entry name" value="lambda repressor-like DNA-binding domains"/>
    <property type="match status" value="1"/>
</dbReference>
<name>A0A521CQM7_9BACT</name>
<dbReference type="Proteomes" id="UP000317315">
    <property type="component" value="Unassembled WGS sequence"/>
</dbReference>
<proteinExistence type="predicted"/>
<dbReference type="SUPFAM" id="SSF51306">
    <property type="entry name" value="LexA/Signal peptidase"/>
    <property type="match status" value="1"/>
</dbReference>
<evidence type="ECO:0000256" key="3">
    <source>
        <dbReference type="ARBA" id="ARBA00023163"/>
    </source>
</evidence>
<dbReference type="Pfam" id="PF00717">
    <property type="entry name" value="Peptidase_S24"/>
    <property type="match status" value="1"/>
</dbReference>
<organism evidence="5 6">
    <name type="scientific">Balnearium lithotrophicum</name>
    <dbReference type="NCBI Taxonomy" id="223788"/>
    <lineage>
        <taxon>Bacteria</taxon>
        <taxon>Pseudomonadati</taxon>
        <taxon>Aquificota</taxon>
        <taxon>Aquificia</taxon>
        <taxon>Desulfurobacteriales</taxon>
        <taxon>Desulfurobacteriaceae</taxon>
        <taxon>Balnearium</taxon>
    </lineage>
</organism>
<evidence type="ECO:0000256" key="2">
    <source>
        <dbReference type="ARBA" id="ARBA00023125"/>
    </source>
</evidence>
<evidence type="ECO:0000256" key="1">
    <source>
        <dbReference type="ARBA" id="ARBA00023015"/>
    </source>
</evidence>
<sequence>MITTSCDNVDMEIGKKIKLLRERKGLTQQELAELIGTTQQTVAYWEVGQRKPRYSKLQKLAEVFGVPISYFLEDKKQHWDLNTVFQEGKIIPVPIYAEAQAGSFGGYTMPTPEKYFPTHESMLKGLPPERVFWIKIQGHSMEPEYHPGDMILVADPSWYEVKEGAPVVVLNGDGELTVKYYHYDPKNKMIVLEPANPSYKPILIPEKELFSGEYIFFPVIAHTRIY</sequence>
<evidence type="ECO:0000313" key="6">
    <source>
        <dbReference type="Proteomes" id="UP000317315"/>
    </source>
</evidence>
<gene>
    <name evidence="5" type="ORF">SAMN06269117_11453</name>
</gene>
<dbReference type="InterPro" id="IPR039418">
    <property type="entry name" value="LexA-like"/>
</dbReference>
<reference evidence="5 6" key="1">
    <citation type="submission" date="2017-05" db="EMBL/GenBank/DDBJ databases">
        <authorList>
            <person name="Varghese N."/>
            <person name="Submissions S."/>
        </authorList>
    </citation>
    <scope>NUCLEOTIDE SEQUENCE [LARGE SCALE GENOMIC DNA]</scope>
    <source>
        <strain evidence="5 6">DSM 16304</strain>
    </source>
</reference>